<feature type="compositionally biased region" description="Low complexity" evidence="1">
    <location>
        <begin position="116"/>
        <end position="132"/>
    </location>
</feature>
<proteinExistence type="predicted"/>
<feature type="compositionally biased region" description="Basic and acidic residues" evidence="1">
    <location>
        <begin position="88"/>
        <end position="101"/>
    </location>
</feature>
<dbReference type="OrthoDB" id="3722962at2"/>
<comment type="caution">
    <text evidence="3">The sequence shown here is derived from an EMBL/GenBank/DDBJ whole genome shotgun (WGS) entry which is preliminary data.</text>
</comment>
<dbReference type="EMBL" id="NMVQ01000006">
    <property type="protein sequence ID" value="OYO23988.1"/>
    <property type="molecule type" value="Genomic_DNA"/>
</dbReference>
<reference evidence="3 4" key="1">
    <citation type="submission" date="2017-07" db="EMBL/GenBank/DDBJ databases">
        <title>Draft whole genome sequences of clinical Proprionibacteriaceae strains.</title>
        <authorList>
            <person name="Bernier A.-M."/>
            <person name="Bernard K."/>
            <person name="Domingo M.-C."/>
        </authorList>
    </citation>
    <scope>NUCLEOTIDE SEQUENCE [LARGE SCALE GENOMIC DNA]</scope>
    <source>
        <strain evidence="3 4">NML 130396</strain>
    </source>
</reference>
<protein>
    <submittedName>
        <fullName evidence="3">Uncharacterized protein</fullName>
    </submittedName>
</protein>
<feature type="compositionally biased region" description="Basic and acidic residues" evidence="1">
    <location>
        <begin position="1"/>
        <end position="10"/>
    </location>
</feature>
<keyword evidence="2" id="KW-0812">Transmembrane</keyword>
<organism evidence="3 4">
    <name type="scientific">Enemella dayhoffiae</name>
    <dbReference type="NCBI Taxonomy" id="2016507"/>
    <lineage>
        <taxon>Bacteria</taxon>
        <taxon>Bacillati</taxon>
        <taxon>Actinomycetota</taxon>
        <taxon>Actinomycetes</taxon>
        <taxon>Propionibacteriales</taxon>
        <taxon>Propionibacteriaceae</taxon>
        <taxon>Enemella</taxon>
    </lineage>
</organism>
<gene>
    <name evidence="3" type="ORF">CGZ93_05655</name>
</gene>
<sequence length="605" mass="64614">MSNDGTEYRPRRAALPSDEESAPAESPSEKPASARRGWTDDAQSTPADEPASADAGKHPGPGFTRDPGTRTTPEQSATDATRAAAKPGAEETRPRADEKRPGLVARNWPAAPSRSAEQPAAQQADQPAERPANPFAPTEPAKKRPNPLDRVRRRSKEEPEQTPVGRRAAEPSKRGFDKRNTMALSVAAISALCIIAVLVSYALWSLNRRTEQTGPVGQGVSATPGPVLAQSSLLTDGQAKSIDPSRTWSQSLTEQGVNDSSPGAACIGPQPTGQPGPAITLLRQLKASGDDKTAALHRADAYASPEEAAQMFNFRSTEIGGCVGSPLYVEKGFQITGVGNQAVGVRLVLQDRVNEYHSIVLVRTGRVLNILDVVRMGQPADIDSMVKALSQAVNRQCGPAVGLCTAPSTSVNLTIPPPGGDQPGFLASGDIPRVTQGVGQWRGNAPGSRVTIQDGTNCEAIDFATVSGASTRQQRTYLLRNDPAAPPEFGIDEIMLQMENPKSANELVDKISNNIKGCEQRTLTAKVQKQAPLLTPAQGTEVKGAWYVVTQKLDQTRTQKYRVGIFSAGQKVIYLRANPSDTFDFSDEAWIGVNLRAGERSTQIR</sequence>
<keyword evidence="2" id="KW-1133">Transmembrane helix</keyword>
<feature type="transmembrane region" description="Helical" evidence="2">
    <location>
        <begin position="182"/>
        <end position="204"/>
    </location>
</feature>
<feature type="region of interest" description="Disordered" evidence="1">
    <location>
        <begin position="1"/>
        <end position="174"/>
    </location>
</feature>
<evidence type="ECO:0000256" key="2">
    <source>
        <dbReference type="SAM" id="Phobius"/>
    </source>
</evidence>
<keyword evidence="2" id="KW-0472">Membrane</keyword>
<feature type="compositionally biased region" description="Basic and acidic residues" evidence="1">
    <location>
        <begin position="140"/>
        <end position="159"/>
    </location>
</feature>
<dbReference type="AlphaFoldDB" id="A0A255H8D6"/>
<evidence type="ECO:0000313" key="4">
    <source>
        <dbReference type="Proteomes" id="UP000216311"/>
    </source>
</evidence>
<feature type="compositionally biased region" description="Polar residues" evidence="1">
    <location>
        <begin position="69"/>
        <end position="79"/>
    </location>
</feature>
<evidence type="ECO:0000256" key="1">
    <source>
        <dbReference type="SAM" id="MobiDB-lite"/>
    </source>
</evidence>
<keyword evidence="4" id="KW-1185">Reference proteome</keyword>
<evidence type="ECO:0000313" key="3">
    <source>
        <dbReference type="EMBL" id="OYO23988.1"/>
    </source>
</evidence>
<accession>A0A255H8D6</accession>
<dbReference type="RefSeq" id="WP_094363170.1">
    <property type="nucleotide sequence ID" value="NZ_NMVQ01000006.1"/>
</dbReference>
<dbReference type="Proteomes" id="UP000216311">
    <property type="component" value="Unassembled WGS sequence"/>
</dbReference>
<name>A0A255H8D6_9ACTN</name>